<dbReference type="Proteomes" id="UP000051682">
    <property type="component" value="Unassembled WGS sequence"/>
</dbReference>
<name>A0A0Q3SID9_9FLAO</name>
<protein>
    <recommendedName>
        <fullName evidence="3">Transposase</fullName>
    </recommendedName>
</protein>
<gene>
    <name evidence="1" type="ORF">AR438_13535</name>
</gene>
<reference evidence="1 2" key="1">
    <citation type="submission" date="2015-10" db="EMBL/GenBank/DDBJ databases">
        <title>Chryseobacterium aquaticum genome.</title>
        <authorList>
            <person name="Newman J.D."/>
            <person name="Ferguson M.B."/>
            <person name="Miller J.R."/>
        </authorList>
    </citation>
    <scope>NUCLEOTIDE SEQUENCE [LARGE SCALE GENOMIC DNA]</scope>
    <source>
        <strain evidence="1 2">KCTC 12483</strain>
    </source>
</reference>
<dbReference type="EMBL" id="LLYZ01000009">
    <property type="protein sequence ID" value="KQK24946.1"/>
    <property type="molecule type" value="Genomic_DNA"/>
</dbReference>
<keyword evidence="2" id="KW-1185">Reference proteome</keyword>
<accession>A0A0Q3SID9</accession>
<evidence type="ECO:0000313" key="2">
    <source>
        <dbReference type="Proteomes" id="UP000051682"/>
    </source>
</evidence>
<proteinExistence type="predicted"/>
<sequence length="124" mass="14669">MTEDHSSCIKVIDTGICKHCYSKNIIKNGTTKTRKQQYICKNCNKRFIEFYSYQAYHKNINSKLIQFTKEGLGIKSTARILKISTTTLLKRINKISENIYQPKVYNHQSYEVDEMRFFIKKKSK</sequence>
<organism evidence="1 2">
    <name type="scientific">Chryseobacterium aquaticum</name>
    <dbReference type="NCBI Taxonomy" id="452084"/>
    <lineage>
        <taxon>Bacteria</taxon>
        <taxon>Pseudomonadati</taxon>
        <taxon>Bacteroidota</taxon>
        <taxon>Flavobacteriia</taxon>
        <taxon>Flavobacteriales</taxon>
        <taxon>Weeksellaceae</taxon>
        <taxon>Chryseobacterium group</taxon>
        <taxon>Chryseobacterium</taxon>
    </lineage>
</organism>
<dbReference type="InterPro" id="IPR051354">
    <property type="entry name" value="Transposase_27_IS1"/>
</dbReference>
<evidence type="ECO:0008006" key="3">
    <source>
        <dbReference type="Google" id="ProtNLM"/>
    </source>
</evidence>
<dbReference type="RefSeq" id="WP_056016094.1">
    <property type="nucleotide sequence ID" value="NZ_LLYZ01000009.1"/>
</dbReference>
<dbReference type="PANTHER" id="PTHR33293">
    <property type="entry name" value="INSERTION ELEMENT IS1 1 PROTEIN INSB-RELATED"/>
    <property type="match status" value="1"/>
</dbReference>
<dbReference type="OrthoDB" id="1086493at2"/>
<dbReference type="STRING" id="452084.AR438_13535"/>
<comment type="caution">
    <text evidence="1">The sequence shown here is derived from an EMBL/GenBank/DDBJ whole genome shotgun (WGS) entry which is preliminary data.</text>
</comment>
<dbReference type="AlphaFoldDB" id="A0A0Q3SID9"/>
<evidence type="ECO:0000313" key="1">
    <source>
        <dbReference type="EMBL" id="KQK24946.1"/>
    </source>
</evidence>
<dbReference type="PANTHER" id="PTHR33293:SF1">
    <property type="entry name" value="INSERTION ELEMENT IS1 1 PROTEIN INSB-RELATED"/>
    <property type="match status" value="1"/>
</dbReference>